<evidence type="ECO:0000256" key="1">
    <source>
        <dbReference type="ARBA" id="ARBA00004651"/>
    </source>
</evidence>
<feature type="transmembrane region" description="Helical" evidence="10">
    <location>
        <begin position="30"/>
        <end position="50"/>
    </location>
</feature>
<keyword evidence="13" id="KW-1185">Reference proteome</keyword>
<dbReference type="InterPro" id="IPR018422">
    <property type="entry name" value="Cation/H_exchanger_CPA1"/>
</dbReference>
<dbReference type="PANTHER" id="PTHR10110">
    <property type="entry name" value="SODIUM/HYDROGEN EXCHANGER"/>
    <property type="match status" value="1"/>
</dbReference>
<evidence type="ECO:0000256" key="10">
    <source>
        <dbReference type="RuleBase" id="RU366002"/>
    </source>
</evidence>
<feature type="transmembrane region" description="Helical" evidence="10">
    <location>
        <begin position="349"/>
        <end position="370"/>
    </location>
</feature>
<evidence type="ECO:0000256" key="2">
    <source>
        <dbReference type="ARBA" id="ARBA00022448"/>
    </source>
</evidence>
<accession>A0ABS0IJD4</accession>
<feature type="domain" description="Cation/H+ exchanger transmembrane" evidence="11">
    <location>
        <begin position="15"/>
        <end position="406"/>
    </location>
</feature>
<feature type="transmembrane region" description="Helical" evidence="10">
    <location>
        <begin position="382"/>
        <end position="406"/>
    </location>
</feature>
<dbReference type="Proteomes" id="UP000597617">
    <property type="component" value="Unassembled WGS sequence"/>
</dbReference>
<evidence type="ECO:0000256" key="7">
    <source>
        <dbReference type="ARBA" id="ARBA00023065"/>
    </source>
</evidence>
<feature type="transmembrane region" description="Helical" evidence="10">
    <location>
        <begin position="153"/>
        <end position="177"/>
    </location>
</feature>
<keyword evidence="3 10" id="KW-1003">Cell membrane</keyword>
<evidence type="ECO:0000313" key="13">
    <source>
        <dbReference type="Proteomes" id="UP000597617"/>
    </source>
</evidence>
<feature type="transmembrane region" description="Helical" evidence="10">
    <location>
        <begin position="6"/>
        <end position="23"/>
    </location>
</feature>
<feature type="transmembrane region" description="Helical" evidence="10">
    <location>
        <begin position="269"/>
        <end position="292"/>
    </location>
</feature>
<comment type="similarity">
    <text evidence="10">Belongs to the monovalent cation:proton antiporter 1 (CPA1) transporter (TC 2.A.36) family.</text>
</comment>
<dbReference type="Pfam" id="PF00999">
    <property type="entry name" value="Na_H_Exchanger"/>
    <property type="match status" value="1"/>
</dbReference>
<dbReference type="RefSeq" id="WP_196282513.1">
    <property type="nucleotide sequence ID" value="NZ_JADQDQ010000005.1"/>
</dbReference>
<evidence type="ECO:0000256" key="9">
    <source>
        <dbReference type="ARBA" id="ARBA00023201"/>
    </source>
</evidence>
<dbReference type="InterPro" id="IPR004705">
    <property type="entry name" value="Cation/H_exchanger_CPA1_bac"/>
</dbReference>
<dbReference type="NCBIfam" id="TIGR00831">
    <property type="entry name" value="a_cpa1"/>
    <property type="match status" value="1"/>
</dbReference>
<protein>
    <submittedName>
        <fullName evidence="12">Na+/H+ antiporter</fullName>
    </submittedName>
</protein>
<evidence type="ECO:0000256" key="8">
    <source>
        <dbReference type="ARBA" id="ARBA00023136"/>
    </source>
</evidence>
<keyword evidence="7 10" id="KW-0406">Ion transport</keyword>
<keyword evidence="4 10" id="KW-0812">Transmembrane</keyword>
<evidence type="ECO:0000256" key="3">
    <source>
        <dbReference type="ARBA" id="ARBA00022475"/>
    </source>
</evidence>
<evidence type="ECO:0000313" key="12">
    <source>
        <dbReference type="EMBL" id="MBF9238129.1"/>
    </source>
</evidence>
<evidence type="ECO:0000256" key="4">
    <source>
        <dbReference type="ARBA" id="ARBA00022692"/>
    </source>
</evidence>
<keyword evidence="2 10" id="KW-0813">Transport</keyword>
<comment type="caution">
    <text evidence="12">The sequence shown here is derived from an EMBL/GenBank/DDBJ whole genome shotgun (WGS) entry which is preliminary data.</text>
</comment>
<name>A0ABS0IJD4_9BACT</name>
<feature type="transmembrane region" description="Helical" evidence="10">
    <location>
        <begin position="237"/>
        <end position="257"/>
    </location>
</feature>
<sequence length="537" mass="59373">MLHENLLLILGLLFAVFLLVMLGQKLRISYPIFLVLGGLVLGFVPGLPRIAIEPDLIFLIFLPPLLYEAAWYTSWRDFWRWKRPIGLLAFGLVLFTSVIVAYVAQAMIPGFTLALGFLLGGIISPPDAVAATSVLKGIKVPKRVLAILGGESLLNDASSLIVFRFALAAVLSGTFVWQQAATSFLLTSSMGIVVGVGTAYVFYSIHKYLPTTPSINTALTLMAPYVMYLVAEEFHFSGVLAVVSGGLLLSFFSHSVFDASTRLQATGVWASVSFVLNGLVFILIGLQLPIAVEGLGDYSLQQAISYGLIISVIVILIRLLWIYPAAFLPRLWSARIRNNETSPGWQGPLVLGWAGMRGVVSLAAALSIPLLANGQPFPQRNLILFITFVVILVTLVFQGLTLPALIRFTKLSQLDEAVPPEEQEAGVRLRLRKAAIAHLKQQYATEMGGNKLVARLHQRMESEVQLTAQTLASIECDESQREALHQYHRVLLDVLRVQRDELFQMRRHNVFEDEVLRQQEAQLDLDEAKVLHIEHPE</sequence>
<feature type="transmembrane region" description="Helical" evidence="10">
    <location>
        <begin position="304"/>
        <end position="328"/>
    </location>
</feature>
<feature type="transmembrane region" description="Helical" evidence="10">
    <location>
        <begin position="183"/>
        <end position="203"/>
    </location>
</feature>
<comment type="subcellular location">
    <subcellularLocation>
        <location evidence="1 10">Cell membrane</location>
        <topology evidence="1 10">Multi-pass membrane protein</topology>
    </subcellularLocation>
</comment>
<keyword evidence="9 10" id="KW-0739">Sodium transport</keyword>
<evidence type="ECO:0000256" key="5">
    <source>
        <dbReference type="ARBA" id="ARBA00022989"/>
    </source>
</evidence>
<dbReference type="PANTHER" id="PTHR10110:SF86">
    <property type="entry name" value="SODIUM_HYDROGEN EXCHANGER 7"/>
    <property type="match status" value="1"/>
</dbReference>
<keyword evidence="5 10" id="KW-1133">Transmembrane helix</keyword>
<gene>
    <name evidence="12" type="ORF">I2I05_12050</name>
</gene>
<reference evidence="12 13" key="1">
    <citation type="submission" date="2020-11" db="EMBL/GenBank/DDBJ databases">
        <authorList>
            <person name="Kim M.K."/>
        </authorList>
    </citation>
    <scope>NUCLEOTIDE SEQUENCE [LARGE SCALE GENOMIC DNA]</scope>
    <source>
        <strain evidence="12 13">BT683</strain>
    </source>
</reference>
<dbReference type="InterPro" id="IPR006153">
    <property type="entry name" value="Cation/H_exchanger_TM"/>
</dbReference>
<dbReference type="EMBL" id="JADQDQ010000005">
    <property type="protein sequence ID" value="MBF9238129.1"/>
    <property type="molecule type" value="Genomic_DNA"/>
</dbReference>
<feature type="transmembrane region" description="Helical" evidence="10">
    <location>
        <begin position="56"/>
        <end position="73"/>
    </location>
</feature>
<proteinExistence type="inferred from homology"/>
<evidence type="ECO:0000256" key="6">
    <source>
        <dbReference type="ARBA" id="ARBA00023053"/>
    </source>
</evidence>
<keyword evidence="8 10" id="KW-0472">Membrane</keyword>
<dbReference type="Gene3D" id="6.10.140.1330">
    <property type="match status" value="1"/>
</dbReference>
<keyword evidence="6 10" id="KW-0915">Sodium</keyword>
<comment type="function">
    <text evidence="10">Na(+)/H(+) antiporter that extrudes sodium in exchange for external protons.</text>
</comment>
<feature type="transmembrane region" description="Helical" evidence="10">
    <location>
        <begin position="85"/>
        <end position="104"/>
    </location>
</feature>
<organism evidence="12 13">
    <name type="scientific">Hymenobacter jeongseonensis</name>
    <dbReference type="NCBI Taxonomy" id="2791027"/>
    <lineage>
        <taxon>Bacteria</taxon>
        <taxon>Pseudomonadati</taxon>
        <taxon>Bacteroidota</taxon>
        <taxon>Cytophagia</taxon>
        <taxon>Cytophagales</taxon>
        <taxon>Hymenobacteraceae</taxon>
        <taxon>Hymenobacter</taxon>
    </lineage>
</organism>
<evidence type="ECO:0000259" key="11">
    <source>
        <dbReference type="Pfam" id="PF00999"/>
    </source>
</evidence>
<keyword evidence="10" id="KW-0050">Antiport</keyword>